<accession>A0A077Z2M2</accession>
<feature type="domain" description="F-box" evidence="1">
    <location>
        <begin position="32"/>
        <end position="76"/>
    </location>
</feature>
<evidence type="ECO:0000313" key="3">
    <source>
        <dbReference type="Proteomes" id="UP000030665"/>
    </source>
</evidence>
<name>A0A077Z2M2_TRITR</name>
<dbReference type="InterPro" id="IPR036047">
    <property type="entry name" value="F-box-like_dom_sf"/>
</dbReference>
<evidence type="ECO:0000313" key="2">
    <source>
        <dbReference type="EMBL" id="CDW54677.1"/>
    </source>
</evidence>
<dbReference type="PANTHER" id="PTHR38926:SF5">
    <property type="entry name" value="F-BOX AND LEUCINE-RICH REPEAT PROTEIN 6"/>
    <property type="match status" value="1"/>
</dbReference>
<evidence type="ECO:0000259" key="1">
    <source>
        <dbReference type="PROSITE" id="PS50181"/>
    </source>
</evidence>
<dbReference type="Pfam" id="PF00646">
    <property type="entry name" value="F-box"/>
    <property type="match status" value="1"/>
</dbReference>
<dbReference type="PROSITE" id="PS50181">
    <property type="entry name" value="FBOX"/>
    <property type="match status" value="1"/>
</dbReference>
<dbReference type="OrthoDB" id="10280803at2759"/>
<dbReference type="InterPro" id="IPR032675">
    <property type="entry name" value="LRR_dom_sf"/>
</dbReference>
<reference evidence="2" key="2">
    <citation type="submission" date="2014-03" db="EMBL/GenBank/DDBJ databases">
        <title>The whipworm genome and dual-species transcriptomics of an intimate host-pathogen interaction.</title>
        <authorList>
            <person name="Foth B.J."/>
            <person name="Tsai I.J."/>
            <person name="Reid A.J."/>
            <person name="Bancroft A.J."/>
            <person name="Nichol S."/>
            <person name="Tracey A."/>
            <person name="Holroyd N."/>
            <person name="Cotton J.A."/>
            <person name="Stanley E.J."/>
            <person name="Zarowiecki M."/>
            <person name="Liu J.Z."/>
            <person name="Huckvale T."/>
            <person name="Cooper P.J."/>
            <person name="Grencis R.K."/>
            <person name="Berriman M."/>
        </authorList>
    </citation>
    <scope>NUCLEOTIDE SEQUENCE [LARGE SCALE GENOMIC DNA]</scope>
</reference>
<reference evidence="2" key="1">
    <citation type="submission" date="2014-01" db="EMBL/GenBank/DDBJ databases">
        <authorList>
            <person name="Aslett M."/>
        </authorList>
    </citation>
    <scope>NUCLEOTIDE SEQUENCE</scope>
</reference>
<dbReference type="InterPro" id="IPR001810">
    <property type="entry name" value="F-box_dom"/>
</dbReference>
<keyword evidence="3" id="KW-1185">Reference proteome</keyword>
<dbReference type="PANTHER" id="PTHR38926">
    <property type="entry name" value="F-BOX DOMAIN CONTAINING PROTEIN, EXPRESSED"/>
    <property type="match status" value="1"/>
</dbReference>
<dbReference type="Proteomes" id="UP000030665">
    <property type="component" value="Unassembled WGS sequence"/>
</dbReference>
<organism evidence="2 3">
    <name type="scientific">Trichuris trichiura</name>
    <name type="common">Whipworm</name>
    <name type="synonym">Trichocephalus trichiurus</name>
    <dbReference type="NCBI Taxonomy" id="36087"/>
    <lineage>
        <taxon>Eukaryota</taxon>
        <taxon>Metazoa</taxon>
        <taxon>Ecdysozoa</taxon>
        <taxon>Nematoda</taxon>
        <taxon>Enoplea</taxon>
        <taxon>Dorylaimia</taxon>
        <taxon>Trichinellida</taxon>
        <taxon>Trichuridae</taxon>
        <taxon>Trichuris</taxon>
    </lineage>
</organism>
<dbReference type="Gene3D" id="3.80.10.10">
    <property type="entry name" value="Ribonuclease Inhibitor"/>
    <property type="match status" value="3"/>
</dbReference>
<dbReference type="AlphaFoldDB" id="A0A077Z2M2"/>
<gene>
    <name evidence="2" type="ORF">TTRE_0000294701</name>
</gene>
<sequence>MADSSRSVKKRRTCSYNCPPALNCLTGKPAAVAHILRLPIEMLMYILQFLDQTEWVRLSCVSQQFRTAVSLLLRSVRVVDFERIVHSSRGLKAEGFVTYFLSHARNLRELTIHGSVLSSIRRPVLNEMIDLERLRKLDVSFCRIDASAFSRLLRGLPQLEELFMDGTLSYLRKDNQRGSQKYEPANSLVSKAFSNLSHLRVLHFSENDKVTGEVLLSLPKDHLEELYLNKWTALEPSVVDVILSQCRSLKKLNLCSPGRVIFSPSDFLSIKLVDSLPNPQLLKSFEFHDFCSGFTVSWSAFYKKCPQLEELSIDSSSALTSDCVDALIENCSLLSKVKVHPKALYCSEIVRRIGRIPSLRMLTIDCPEPMNGFDEVAFEIFCTVASKLEVLDFDHVRVKKECARSLGRLKKLTTLRIGWNTMENEVLQSIPPIVYANLLHLEIHDAPKITEGCLLLVSRHLKPSCRISFVNLCSTPLIQAMLNRFDRMLTS</sequence>
<protein>
    <submittedName>
        <fullName evidence="2">F-box domain containing protein</fullName>
    </submittedName>
</protein>
<dbReference type="SUPFAM" id="SSF81383">
    <property type="entry name" value="F-box domain"/>
    <property type="match status" value="1"/>
</dbReference>
<proteinExistence type="predicted"/>
<dbReference type="CDD" id="cd09917">
    <property type="entry name" value="F-box_SF"/>
    <property type="match status" value="1"/>
</dbReference>
<dbReference type="SUPFAM" id="SSF52047">
    <property type="entry name" value="RNI-like"/>
    <property type="match status" value="1"/>
</dbReference>
<dbReference type="EMBL" id="HG805911">
    <property type="protein sequence ID" value="CDW54677.1"/>
    <property type="molecule type" value="Genomic_DNA"/>
</dbReference>